<comment type="catalytic activity">
    <reaction evidence="6">
        <text>2'-phospho-[ligated tRNA] + NAD(+) = mature tRNA + ADP-alpha-D-ribose 1'',2''-cyclic phosphate + nicotinamide</text>
        <dbReference type="Rhea" id="RHEA:23324"/>
        <dbReference type="Rhea" id="RHEA-COMP:11106"/>
        <dbReference type="Rhea" id="RHEA-COMP:11107"/>
        <dbReference type="ChEBI" id="CHEBI:17154"/>
        <dbReference type="ChEBI" id="CHEBI:57540"/>
        <dbReference type="ChEBI" id="CHEBI:76596"/>
        <dbReference type="ChEBI" id="CHEBI:82883"/>
        <dbReference type="ChEBI" id="CHEBI:85027"/>
        <dbReference type="EC" id="2.7.1.160"/>
    </reaction>
</comment>
<keyword evidence="5" id="KW-0520">NAD</keyword>
<proteinExistence type="inferred from homology"/>
<evidence type="ECO:0000256" key="4">
    <source>
        <dbReference type="ARBA" id="ARBA00022679"/>
    </source>
</evidence>
<dbReference type="GO" id="GO:0006388">
    <property type="term" value="P:tRNA splicing, via endonucleolytic cleavage and ligation"/>
    <property type="evidence" value="ECO:0007669"/>
    <property type="project" value="TreeGrafter"/>
</dbReference>
<dbReference type="PANTHER" id="PTHR12684">
    <property type="entry name" value="PUTATIVE PHOSPHOTRANSFERASE"/>
    <property type="match status" value="1"/>
</dbReference>
<dbReference type="GO" id="GO:0000215">
    <property type="term" value="F:tRNA 2'-phosphotransferase activity"/>
    <property type="evidence" value="ECO:0007669"/>
    <property type="project" value="UniProtKB-EC"/>
</dbReference>
<name>A0A9D4III6_DREPO</name>
<dbReference type="Proteomes" id="UP000828390">
    <property type="component" value="Unassembled WGS sequence"/>
</dbReference>
<dbReference type="SUPFAM" id="SSF56399">
    <property type="entry name" value="ADP-ribosylation"/>
    <property type="match status" value="1"/>
</dbReference>
<dbReference type="Pfam" id="PF01885">
    <property type="entry name" value="PTS_2-RNA"/>
    <property type="match status" value="1"/>
</dbReference>
<dbReference type="InterPro" id="IPR002745">
    <property type="entry name" value="Ptrans_KptA/Tpt1"/>
</dbReference>
<dbReference type="Gene3D" id="3.20.170.30">
    <property type="match status" value="1"/>
</dbReference>
<evidence type="ECO:0000256" key="3">
    <source>
        <dbReference type="ARBA" id="ARBA00012007"/>
    </source>
</evidence>
<keyword evidence="8" id="KW-1185">Reference proteome</keyword>
<accession>A0A9D4III6</accession>
<keyword evidence="4" id="KW-0808">Transferase</keyword>
<comment type="similarity">
    <text evidence="2">Belongs to the KptA/TPT1 family.</text>
</comment>
<evidence type="ECO:0000256" key="1">
    <source>
        <dbReference type="ARBA" id="ARBA00003343"/>
    </source>
</evidence>
<reference evidence="7" key="2">
    <citation type="submission" date="2020-11" db="EMBL/GenBank/DDBJ databases">
        <authorList>
            <person name="McCartney M.A."/>
            <person name="Auch B."/>
            <person name="Kono T."/>
            <person name="Mallez S."/>
            <person name="Becker A."/>
            <person name="Gohl D.M."/>
            <person name="Silverstein K.A.T."/>
            <person name="Koren S."/>
            <person name="Bechman K.B."/>
            <person name="Herman A."/>
            <person name="Abrahante J.E."/>
            <person name="Garbe J."/>
        </authorList>
    </citation>
    <scope>NUCLEOTIDE SEQUENCE</scope>
    <source>
        <strain evidence="7">Duluth1</strain>
        <tissue evidence="7">Whole animal</tissue>
    </source>
</reference>
<evidence type="ECO:0000256" key="6">
    <source>
        <dbReference type="ARBA" id="ARBA00047949"/>
    </source>
</evidence>
<dbReference type="EMBL" id="JAIWYP010000009">
    <property type="protein sequence ID" value="KAH3773028.1"/>
    <property type="molecule type" value="Genomic_DNA"/>
</dbReference>
<dbReference type="EC" id="2.7.1.160" evidence="3"/>
<evidence type="ECO:0000313" key="7">
    <source>
        <dbReference type="EMBL" id="KAH3773028.1"/>
    </source>
</evidence>
<comment type="caution">
    <text evidence="7">The sequence shown here is derived from an EMBL/GenBank/DDBJ whole genome shotgun (WGS) entry which is preliminary data.</text>
</comment>
<organism evidence="7 8">
    <name type="scientific">Dreissena polymorpha</name>
    <name type="common">Zebra mussel</name>
    <name type="synonym">Mytilus polymorpha</name>
    <dbReference type="NCBI Taxonomy" id="45954"/>
    <lineage>
        <taxon>Eukaryota</taxon>
        <taxon>Metazoa</taxon>
        <taxon>Spiralia</taxon>
        <taxon>Lophotrochozoa</taxon>
        <taxon>Mollusca</taxon>
        <taxon>Bivalvia</taxon>
        <taxon>Autobranchia</taxon>
        <taxon>Heteroconchia</taxon>
        <taxon>Euheterodonta</taxon>
        <taxon>Imparidentia</taxon>
        <taxon>Neoheterodontei</taxon>
        <taxon>Myida</taxon>
        <taxon>Dreissenoidea</taxon>
        <taxon>Dreissenidae</taxon>
        <taxon>Dreissena</taxon>
    </lineage>
</organism>
<evidence type="ECO:0000313" key="8">
    <source>
        <dbReference type="Proteomes" id="UP000828390"/>
    </source>
</evidence>
<dbReference type="InterPro" id="IPR042080">
    <property type="entry name" value="RNA_2'-PTrans_N"/>
</dbReference>
<dbReference type="AlphaFoldDB" id="A0A9D4III6"/>
<gene>
    <name evidence="7" type="ORF">DPMN_174376</name>
</gene>
<protein>
    <recommendedName>
        <fullName evidence="3">2'-phosphotransferase</fullName>
        <ecNumber evidence="3">2.7.1.160</ecNumber>
    </recommendedName>
</protein>
<reference evidence="7" key="1">
    <citation type="journal article" date="2019" name="bioRxiv">
        <title>The Genome of the Zebra Mussel, Dreissena polymorpha: A Resource for Invasive Species Research.</title>
        <authorList>
            <person name="McCartney M.A."/>
            <person name="Auch B."/>
            <person name="Kono T."/>
            <person name="Mallez S."/>
            <person name="Zhang Y."/>
            <person name="Obille A."/>
            <person name="Becker A."/>
            <person name="Abrahante J.E."/>
            <person name="Garbe J."/>
            <person name="Badalamenti J.P."/>
            <person name="Herman A."/>
            <person name="Mangelson H."/>
            <person name="Liachko I."/>
            <person name="Sullivan S."/>
            <person name="Sone E.D."/>
            <person name="Koren S."/>
            <person name="Silverstein K.A.T."/>
            <person name="Beckman K.B."/>
            <person name="Gohl D.M."/>
        </authorList>
    </citation>
    <scope>NUCLEOTIDE SEQUENCE</scope>
    <source>
        <strain evidence="7">Duluth1</strain>
        <tissue evidence="7">Whole animal</tissue>
    </source>
</reference>
<evidence type="ECO:0000256" key="5">
    <source>
        <dbReference type="ARBA" id="ARBA00023027"/>
    </source>
</evidence>
<dbReference type="InterPro" id="IPR042081">
    <property type="entry name" value="RNA_2'-PTrans_C"/>
</dbReference>
<dbReference type="PANTHER" id="PTHR12684:SF2">
    <property type="entry name" value="TRNA 2'-PHOSPHOTRANSFERASE 1"/>
    <property type="match status" value="1"/>
</dbReference>
<evidence type="ECO:0000256" key="2">
    <source>
        <dbReference type="ARBA" id="ARBA00009836"/>
    </source>
</evidence>
<sequence length="190" mass="21092">MERDLVKLLRHAGSRDKVGMRQDGYTSLPSLQRHIGGLTEEKLRQIVRVDEKGRFSLKEIDGVLHCRATQGHSKHLGVDLNHKPATSLELAYHGTNRGAWESIKHEGLQRGRRQHIHMAQRPTEEAGIPRSSAITVIIAVDVKKANQRGVEITVSENGVVLSEGPICPCLFRSANDRSGSALDFGCRLHQ</sequence>
<dbReference type="Gene3D" id="1.10.10.970">
    <property type="entry name" value="RNA 2'-phosphotransferase, Tpt1/KptA family, N-terminal domain"/>
    <property type="match status" value="1"/>
</dbReference>
<comment type="function">
    <text evidence="1">Catalyzes the last step of tRNA splicing, the transfer of the splice junction 2'-phosphate from ligated tRNA to NAD to produce ADP-ribose 1''-2'' cyclic phosphate.</text>
</comment>